<dbReference type="EMBL" id="CAWUPB010000130">
    <property type="protein sequence ID" value="CAK7323673.1"/>
    <property type="molecule type" value="Genomic_DNA"/>
</dbReference>
<comment type="caution">
    <text evidence="1">The sequence shown here is derived from an EMBL/GenBank/DDBJ whole genome shotgun (WGS) entry which is preliminary data.</text>
</comment>
<name>A0AAV1QS45_9ROSI</name>
<protein>
    <recommendedName>
        <fullName evidence="3">Secreted protein</fullName>
    </recommendedName>
</protein>
<dbReference type="Proteomes" id="UP001314170">
    <property type="component" value="Unassembled WGS sequence"/>
</dbReference>
<proteinExistence type="predicted"/>
<sequence>MPNARRWAKRVAQIVPTLAWTTMPNARRLGQACCPNRAYPRPMPSARAKRVAQIVLTLAWTTMPDARRFGPIVLLKSCLCLAWTTMPNARRSGKRVA</sequence>
<evidence type="ECO:0000313" key="2">
    <source>
        <dbReference type="Proteomes" id="UP001314170"/>
    </source>
</evidence>
<gene>
    <name evidence="1" type="ORF">DCAF_LOCUS1302</name>
</gene>
<keyword evidence="2" id="KW-1185">Reference proteome</keyword>
<reference evidence="1 2" key="1">
    <citation type="submission" date="2024-01" db="EMBL/GenBank/DDBJ databases">
        <authorList>
            <person name="Waweru B."/>
        </authorList>
    </citation>
    <scope>NUCLEOTIDE SEQUENCE [LARGE SCALE GENOMIC DNA]</scope>
</reference>
<organism evidence="1 2">
    <name type="scientific">Dovyalis caffra</name>
    <dbReference type="NCBI Taxonomy" id="77055"/>
    <lineage>
        <taxon>Eukaryota</taxon>
        <taxon>Viridiplantae</taxon>
        <taxon>Streptophyta</taxon>
        <taxon>Embryophyta</taxon>
        <taxon>Tracheophyta</taxon>
        <taxon>Spermatophyta</taxon>
        <taxon>Magnoliopsida</taxon>
        <taxon>eudicotyledons</taxon>
        <taxon>Gunneridae</taxon>
        <taxon>Pentapetalae</taxon>
        <taxon>rosids</taxon>
        <taxon>fabids</taxon>
        <taxon>Malpighiales</taxon>
        <taxon>Salicaceae</taxon>
        <taxon>Flacourtieae</taxon>
        <taxon>Dovyalis</taxon>
    </lineage>
</organism>
<evidence type="ECO:0008006" key="3">
    <source>
        <dbReference type="Google" id="ProtNLM"/>
    </source>
</evidence>
<evidence type="ECO:0000313" key="1">
    <source>
        <dbReference type="EMBL" id="CAK7323673.1"/>
    </source>
</evidence>
<accession>A0AAV1QS45</accession>
<dbReference type="AlphaFoldDB" id="A0AAV1QS45"/>